<proteinExistence type="predicted"/>
<name>A0A8H6C7I7_9LECA</name>
<feature type="compositionally biased region" description="Low complexity" evidence="1">
    <location>
        <begin position="22"/>
        <end position="38"/>
    </location>
</feature>
<dbReference type="GeneID" id="59334045"/>
<dbReference type="EMBL" id="JACCJB010000022">
    <property type="protein sequence ID" value="KAF6218294.1"/>
    <property type="molecule type" value="Genomic_DNA"/>
</dbReference>
<organism evidence="3 4">
    <name type="scientific">Letharia lupina</name>
    <dbReference type="NCBI Taxonomy" id="560253"/>
    <lineage>
        <taxon>Eukaryota</taxon>
        <taxon>Fungi</taxon>
        <taxon>Dikarya</taxon>
        <taxon>Ascomycota</taxon>
        <taxon>Pezizomycotina</taxon>
        <taxon>Lecanoromycetes</taxon>
        <taxon>OSLEUM clade</taxon>
        <taxon>Lecanoromycetidae</taxon>
        <taxon>Lecanorales</taxon>
        <taxon>Lecanorineae</taxon>
        <taxon>Parmeliaceae</taxon>
        <taxon>Letharia</taxon>
    </lineage>
</organism>
<feature type="signal peptide" evidence="2">
    <location>
        <begin position="1"/>
        <end position="16"/>
    </location>
</feature>
<evidence type="ECO:0000313" key="4">
    <source>
        <dbReference type="Proteomes" id="UP000593566"/>
    </source>
</evidence>
<dbReference type="PANTHER" id="PTHR36578">
    <property type="entry name" value="CHROMOSOME 15, WHOLE GENOME SHOTGUN SEQUENCE"/>
    <property type="match status" value="1"/>
</dbReference>
<protein>
    <submittedName>
        <fullName evidence="3">Uncharacterized protein</fullName>
    </submittedName>
</protein>
<dbReference type="Proteomes" id="UP000593566">
    <property type="component" value="Unassembled WGS sequence"/>
</dbReference>
<gene>
    <name evidence="3" type="ORF">HO133_005640</name>
</gene>
<evidence type="ECO:0000313" key="3">
    <source>
        <dbReference type="EMBL" id="KAF6218294.1"/>
    </source>
</evidence>
<dbReference type="AlphaFoldDB" id="A0A8H6C7I7"/>
<dbReference type="PROSITE" id="PS51257">
    <property type="entry name" value="PROKAR_LIPOPROTEIN"/>
    <property type="match status" value="1"/>
</dbReference>
<comment type="caution">
    <text evidence="3">The sequence shown here is derived from an EMBL/GenBank/DDBJ whole genome shotgun (WGS) entry which is preliminary data.</text>
</comment>
<feature type="region of interest" description="Disordered" evidence="1">
    <location>
        <begin position="22"/>
        <end position="48"/>
    </location>
</feature>
<dbReference type="PANTHER" id="PTHR36578:SF1">
    <property type="entry name" value="APPLE DOMAIN-CONTAINING PROTEIN"/>
    <property type="match status" value="1"/>
</dbReference>
<accession>A0A8H6C7I7</accession>
<feature type="chain" id="PRO_5034905470" evidence="2">
    <location>
        <begin position="17"/>
        <end position="310"/>
    </location>
</feature>
<sequence>MRSTIILSSLASLAAAAPAAAPTPAPSSSSCASQTAQPGGYGPKSTNPDTAEAFLANQVYSNAASSAVTPPGYAQSFVNLQAATTTSNYLTYYDLQSYDPSVCKAKCDAVPGCTAFNLYFERDPSVLPDASACPNPSSFTNVKCSLWGTALTPATATNSGQYRASFHVVIAGSNGYNRLPPAQPGFDGPTPLTGAIIAPDGSTYIGVRFQAGSTLNTTFCASECAATTANDRSTPKADGTYMPCNFFNAWVGALGGVVDGTHCAEYTQPWGKPYDTNYGQMRGNQVYSVTQSYGYSLNPQDSGKVSATNA</sequence>
<evidence type="ECO:0000256" key="2">
    <source>
        <dbReference type="SAM" id="SignalP"/>
    </source>
</evidence>
<dbReference type="RefSeq" id="XP_037147729.1">
    <property type="nucleotide sequence ID" value="XM_037296548.1"/>
</dbReference>
<keyword evidence="2" id="KW-0732">Signal</keyword>
<evidence type="ECO:0000256" key="1">
    <source>
        <dbReference type="SAM" id="MobiDB-lite"/>
    </source>
</evidence>
<reference evidence="3 4" key="1">
    <citation type="journal article" date="2020" name="Genomics">
        <title>Complete, high-quality genomes from long-read metagenomic sequencing of two wolf lichen thalli reveals enigmatic genome architecture.</title>
        <authorList>
            <person name="McKenzie S.K."/>
            <person name="Walston R.F."/>
            <person name="Allen J.L."/>
        </authorList>
    </citation>
    <scope>NUCLEOTIDE SEQUENCE [LARGE SCALE GENOMIC DNA]</scope>
    <source>
        <strain evidence="3">WasteWater1</strain>
    </source>
</reference>
<keyword evidence="4" id="KW-1185">Reference proteome</keyword>